<dbReference type="InterPro" id="IPR007814">
    <property type="entry name" value="PaaA_PaaC"/>
</dbReference>
<gene>
    <name evidence="1" type="primary">paaI</name>
    <name evidence="1" type="ORF">CYL18_07090</name>
</gene>
<dbReference type="EMBL" id="PKOZ01000003">
    <property type="protein sequence ID" value="PQD95652.1"/>
    <property type="molecule type" value="Genomic_DNA"/>
</dbReference>
<name>A0A2S7N0N9_9BACI</name>
<keyword evidence="2" id="KW-1185">Reference proteome</keyword>
<dbReference type="InterPro" id="IPR011882">
    <property type="entry name" value="PaaC"/>
</dbReference>
<dbReference type="Proteomes" id="UP000239663">
    <property type="component" value="Unassembled WGS sequence"/>
</dbReference>
<dbReference type="Pfam" id="PF05138">
    <property type="entry name" value="PaaA_PaaC"/>
    <property type="match status" value="1"/>
</dbReference>
<reference evidence="1 2" key="1">
    <citation type="submission" date="2017-12" db="EMBL/GenBank/DDBJ databases">
        <title>Taxonomic description and draft genome of Pradoshia cofamensis Gen. nov., sp. nov., a thermotolerant bacillale isolated from anterior gut of earthworm Eisenia fetida.</title>
        <authorList>
            <person name="Saha T."/>
            <person name="Chakraborty R."/>
        </authorList>
    </citation>
    <scope>NUCLEOTIDE SEQUENCE [LARGE SCALE GENOMIC DNA]</scope>
    <source>
        <strain evidence="1 2">EAG3</strain>
    </source>
</reference>
<evidence type="ECO:0000313" key="2">
    <source>
        <dbReference type="Proteomes" id="UP000239663"/>
    </source>
</evidence>
<dbReference type="Gene3D" id="1.20.1260.10">
    <property type="match status" value="1"/>
</dbReference>
<evidence type="ECO:0000313" key="1">
    <source>
        <dbReference type="EMBL" id="PQD95652.1"/>
    </source>
</evidence>
<dbReference type="PIRSF" id="PIRSF037834">
    <property type="entry name" value="PA_CoA_Oase3"/>
    <property type="match status" value="1"/>
</dbReference>
<comment type="caution">
    <text evidence="1">The sequence shown here is derived from an EMBL/GenBank/DDBJ whole genome shotgun (WGS) entry which is preliminary data.</text>
</comment>
<dbReference type="RefSeq" id="WP_104848799.1">
    <property type="nucleotide sequence ID" value="NZ_PKOZ01000003.1"/>
</dbReference>
<sequence length="263" mass="29539">MSNEETAAVKELLYQLADDDFIHSYRGSEWLGLAPHIEEDVAASSITQDTMGHAAMFYQLLEELDEGDANQLAHDRPASERKNAIILELENGPGHYMGEPAYDWAFAVVRNYFYTQAKMIKIQSLQSSSYQPLADIAVKVRMELYYHLLHWKTWFIQLMGSGHEEAMTRMKAAIEKTSSDIRGVFSYGGHHDSFVQEGLIEDEAVLLERWQQSVTPVLEGVGLGNVEAGLALGDGRKGIHTKDLETALDTLREVYAIDKAATW</sequence>
<dbReference type="PANTHER" id="PTHR30458:SF0">
    <property type="entry name" value="1,2-PHENYLACETYL-COA EPOXIDASE, SUBUNIT C"/>
    <property type="match status" value="1"/>
</dbReference>
<dbReference type="InterPro" id="IPR012347">
    <property type="entry name" value="Ferritin-like"/>
</dbReference>
<dbReference type="PANTHER" id="PTHR30458">
    <property type="entry name" value="PHENYLACETIC ACID DEGRADATION PROTEIN PAA"/>
    <property type="match status" value="1"/>
</dbReference>
<dbReference type="InterPro" id="IPR009078">
    <property type="entry name" value="Ferritin-like_SF"/>
</dbReference>
<organism evidence="1 2">
    <name type="scientific">Pradoshia eiseniae</name>
    <dbReference type="NCBI Taxonomy" id="2064768"/>
    <lineage>
        <taxon>Bacteria</taxon>
        <taxon>Bacillati</taxon>
        <taxon>Bacillota</taxon>
        <taxon>Bacilli</taxon>
        <taxon>Bacillales</taxon>
        <taxon>Bacillaceae</taxon>
        <taxon>Pradoshia</taxon>
    </lineage>
</organism>
<proteinExistence type="predicted"/>
<dbReference type="AlphaFoldDB" id="A0A2S7N0N9"/>
<dbReference type="GO" id="GO:0005829">
    <property type="term" value="C:cytosol"/>
    <property type="evidence" value="ECO:0007669"/>
    <property type="project" value="TreeGrafter"/>
</dbReference>
<accession>A0A2S7N0N9</accession>
<protein>
    <submittedName>
        <fullName evidence="1">Phenylacetate-CoA oxygenase subunit PaaI</fullName>
    </submittedName>
</protein>
<dbReference type="NCBIfam" id="TIGR02158">
    <property type="entry name" value="PA_CoA_Oxy3"/>
    <property type="match status" value="1"/>
</dbReference>
<dbReference type="OrthoDB" id="9789947at2"/>
<dbReference type="GO" id="GO:0010124">
    <property type="term" value="P:phenylacetate catabolic process"/>
    <property type="evidence" value="ECO:0007669"/>
    <property type="project" value="InterPro"/>
</dbReference>
<dbReference type="InterPro" id="IPR052703">
    <property type="entry name" value="Aromatic_CoA_ox/epox"/>
</dbReference>
<dbReference type="SUPFAM" id="SSF47240">
    <property type="entry name" value="Ferritin-like"/>
    <property type="match status" value="1"/>
</dbReference>